<accession>A0A1H9RVV2</accession>
<name>A0A1H9RVV2_9ACTN</name>
<dbReference type="STRING" id="64702.SAMN05443377_10983"/>
<evidence type="ECO:0000256" key="1">
    <source>
        <dbReference type="SAM" id="MobiDB-lite"/>
    </source>
</evidence>
<proteinExistence type="predicted"/>
<reference evidence="2 3" key="1">
    <citation type="submission" date="2016-10" db="EMBL/GenBank/DDBJ databases">
        <authorList>
            <person name="de Groot N.N."/>
        </authorList>
    </citation>
    <scope>NUCLEOTIDE SEQUENCE [LARGE SCALE GENOMIC DNA]</scope>
    <source>
        <strain evidence="2 3">DSM 16859</strain>
    </source>
</reference>
<dbReference type="AlphaFoldDB" id="A0A1H9RVV2"/>
<feature type="region of interest" description="Disordered" evidence="1">
    <location>
        <begin position="425"/>
        <end position="457"/>
    </location>
</feature>
<protein>
    <recommendedName>
        <fullName evidence="4">CHAD domain-containing protein</fullName>
    </recommendedName>
</protein>
<evidence type="ECO:0000313" key="2">
    <source>
        <dbReference type="EMBL" id="SER76744.1"/>
    </source>
</evidence>
<organism evidence="2 3">
    <name type="scientific">Propionibacterium cyclohexanicum</name>
    <dbReference type="NCBI Taxonomy" id="64702"/>
    <lineage>
        <taxon>Bacteria</taxon>
        <taxon>Bacillati</taxon>
        <taxon>Actinomycetota</taxon>
        <taxon>Actinomycetes</taxon>
        <taxon>Propionibacteriales</taxon>
        <taxon>Propionibacteriaceae</taxon>
        <taxon>Propionibacterium</taxon>
    </lineage>
</organism>
<dbReference type="EMBL" id="FOGZ01000009">
    <property type="protein sequence ID" value="SER76744.1"/>
    <property type="molecule type" value="Genomic_DNA"/>
</dbReference>
<feature type="compositionally biased region" description="Basic and acidic residues" evidence="1">
    <location>
        <begin position="430"/>
        <end position="439"/>
    </location>
</feature>
<dbReference type="RefSeq" id="WP_091969011.1">
    <property type="nucleotide sequence ID" value="NZ_FOGZ01000009.1"/>
</dbReference>
<dbReference type="Proteomes" id="UP000198815">
    <property type="component" value="Unassembled WGS sequence"/>
</dbReference>
<evidence type="ECO:0008006" key="4">
    <source>
        <dbReference type="Google" id="ProtNLM"/>
    </source>
</evidence>
<keyword evidence="3" id="KW-1185">Reference proteome</keyword>
<dbReference type="OrthoDB" id="3726668at2"/>
<gene>
    <name evidence="2" type="ORF">SAMN05443377_10983</name>
</gene>
<evidence type="ECO:0000313" key="3">
    <source>
        <dbReference type="Proteomes" id="UP000198815"/>
    </source>
</evidence>
<sequence length="457" mass="49230">MAKQPVTGYFAMPWHVEMPIAPAGSPSFGQLVCKDEGVPRQLSVELLDTPDERLRRCGVRFACTTADARVGWFVWAAGWQPWIPAERSASLSSDAEMPDEVAEMVRPFVRGAALSPRTRIVRLRSRYVLQDLDGQCLARILDDRITLRREGESASRVREMTLDTTGLGPARRQGLVAGLEAAGATPIAALSELFSCLEKAAPLPAAPKDAPEEATLAQFVEALFASHLHALLVAALTVRSGVVATTTPLVEALTSLRAALLGLRGVLVEDWRAAQLAVSKTLLGLGVGEVDFRGDFQRLADALDQASLHAPVEMDPATRASALLGQRVRQSVERLDASAARALSEQGGAQDWIVALDSARIALSRAELAHAFLPHGARTLRALAKIVALLACAAPGSPEPSPARLAQLSPQEAFGLGQAVERSFGAGQAGRERFREQWAHRRSQLARSLTREDTRHR</sequence>